<dbReference type="EMBL" id="PDCP01000105">
    <property type="protein sequence ID" value="PEG33554.1"/>
    <property type="molecule type" value="Genomic_DNA"/>
</dbReference>
<feature type="region of interest" description="Disordered" evidence="1">
    <location>
        <begin position="111"/>
        <end position="199"/>
    </location>
</feature>
<dbReference type="InterPro" id="IPR011041">
    <property type="entry name" value="Quinoprot_gluc/sorb_DH_b-prop"/>
</dbReference>
<sequence length="749" mass="79888">MPCDTICNLRDRCHAAYVGRVGGLAVALGIGAALASGHGIAHADSGADAKGSPNNDTSQSKPNDQDQNSESGQVDTPGQPESPGSTATGQSAQPQNPLISTRRWLTSLRELAPDRGSLERKPRISTRSDGSSSRNLLSGNLVGAKNTDETTTKPRHSVRFNRTEKVESQTDTNEAEGSKSGAQPAVTAKTTTTSDNPPEVEVKQVQQKQVQEKTTTLADLPKPTAAVDTAQRAVTTVLTTLDDTAPAPATPAPSTPPVTLTDVLGWAWREISRTFFNQSPTIGYTPATNKVLPDGAIEGYLHTNGVRDPDSERLTYTATDPSHGDVVVHPDGTFTYTPDDTFVGSDSFVVTISDARDGFHIHGLSGLVNLLTFGLLGESGHTVTKTINVGDVQSGYTVVEHVTGLTEPTDFRVLPDGRILIVEKAGAIRVADKDGNLQATPVAKLDTPTKWARGLLAVEIDPEYETNGYIYVSYVEPTTGHERLSRLTVTDPNAEVLTIDLDSEKVLVEGTEAAGDDHLGGGLAFGPDGKLYWAVGDNVCCTHIDGSRSQDSTTIYGKVLRLNPDGTAPEDNPFYDEATGVGQLIYARGFRNPFRLAFAPDGELLVTDVGQATWEEVNLIRPGGNYGWPEAEGPCDGIGTQNCSKPSSYDNPIYAYKHTNGGNSITGVLVSSDPEAGTHTVLIADFNQGWVKELTFNSDYSQVIGERILDAAGPGSTNQLIRDEKGNIYQLTYQGTLWRLTPSSDVSVV</sequence>
<feature type="compositionally biased region" description="Polar residues" evidence="1">
    <location>
        <begin position="52"/>
        <end position="76"/>
    </location>
</feature>
<comment type="caution">
    <text evidence="3">The sequence shown here is derived from an EMBL/GenBank/DDBJ whole genome shotgun (WGS) entry which is preliminary data.</text>
</comment>
<dbReference type="Gene3D" id="2.120.10.30">
    <property type="entry name" value="TolB, C-terminal domain"/>
    <property type="match status" value="1"/>
</dbReference>
<gene>
    <name evidence="3" type="ORF">CQY20_30200</name>
</gene>
<dbReference type="Pfam" id="PF07995">
    <property type="entry name" value="GSDH"/>
    <property type="match status" value="1"/>
</dbReference>
<keyword evidence="4" id="KW-1185">Reference proteome</keyword>
<dbReference type="SUPFAM" id="SSF50952">
    <property type="entry name" value="Soluble quinoprotein glucose dehydrogenase"/>
    <property type="match status" value="1"/>
</dbReference>
<feature type="compositionally biased region" description="Low complexity" evidence="1">
    <location>
        <begin position="127"/>
        <end position="140"/>
    </location>
</feature>
<organism evidence="3 4">
    <name type="scientific">Mycolicibacterium agri</name>
    <name type="common">Mycobacterium agri</name>
    <dbReference type="NCBI Taxonomy" id="36811"/>
    <lineage>
        <taxon>Bacteria</taxon>
        <taxon>Bacillati</taxon>
        <taxon>Actinomycetota</taxon>
        <taxon>Actinomycetes</taxon>
        <taxon>Mycobacteriales</taxon>
        <taxon>Mycobacteriaceae</taxon>
        <taxon>Mycolicibacterium</taxon>
    </lineage>
</organism>
<evidence type="ECO:0000256" key="1">
    <source>
        <dbReference type="SAM" id="MobiDB-lite"/>
    </source>
</evidence>
<dbReference type="PANTHER" id="PTHR19328">
    <property type="entry name" value="HEDGEHOG-INTERACTING PROTEIN"/>
    <property type="match status" value="1"/>
</dbReference>
<name>A0A2A7MPE7_MYCAG</name>
<dbReference type="AlphaFoldDB" id="A0A2A7MPE7"/>
<evidence type="ECO:0000259" key="2">
    <source>
        <dbReference type="Pfam" id="PF07995"/>
    </source>
</evidence>
<feature type="compositionally biased region" description="Basic and acidic residues" evidence="1">
    <location>
        <begin position="111"/>
        <end position="122"/>
    </location>
</feature>
<evidence type="ECO:0000313" key="4">
    <source>
        <dbReference type="Proteomes" id="UP000220914"/>
    </source>
</evidence>
<dbReference type="Proteomes" id="UP000220914">
    <property type="component" value="Unassembled WGS sequence"/>
</dbReference>
<protein>
    <recommendedName>
        <fullName evidence="2">Glucose/Sorbosone dehydrogenase domain-containing protein</fullName>
    </recommendedName>
</protein>
<feature type="domain" description="Glucose/Sorbosone dehydrogenase" evidence="2">
    <location>
        <begin position="405"/>
        <end position="709"/>
    </location>
</feature>
<feature type="region of interest" description="Disordered" evidence="1">
    <location>
        <begin position="41"/>
        <end position="99"/>
    </location>
</feature>
<dbReference type="InterPro" id="IPR011042">
    <property type="entry name" value="6-blade_b-propeller_TolB-like"/>
</dbReference>
<dbReference type="Gene3D" id="2.60.40.3440">
    <property type="match status" value="1"/>
</dbReference>
<dbReference type="PANTHER" id="PTHR19328:SF13">
    <property type="entry name" value="HIPL1 PROTEIN"/>
    <property type="match status" value="1"/>
</dbReference>
<dbReference type="OrthoDB" id="9770043at2"/>
<feature type="compositionally biased region" description="Polar residues" evidence="1">
    <location>
        <begin position="82"/>
        <end position="99"/>
    </location>
</feature>
<dbReference type="InterPro" id="IPR012938">
    <property type="entry name" value="Glc/Sorbosone_DH"/>
</dbReference>
<accession>A0A2A7MPE7</accession>
<proteinExistence type="predicted"/>
<dbReference type="Pfam" id="PF17963">
    <property type="entry name" value="Big_9"/>
    <property type="match status" value="1"/>
</dbReference>
<evidence type="ECO:0000313" key="3">
    <source>
        <dbReference type="EMBL" id="PEG33554.1"/>
    </source>
</evidence>
<reference evidence="3 4" key="1">
    <citation type="submission" date="2017-10" db="EMBL/GenBank/DDBJ databases">
        <title>The new phylogeny of genus Mycobacterium.</title>
        <authorList>
            <person name="Tortoli E."/>
            <person name="Trovato A."/>
            <person name="Cirillo D.M."/>
        </authorList>
    </citation>
    <scope>NUCLEOTIDE SEQUENCE [LARGE SCALE GENOMIC DNA]</scope>
    <source>
        <strain evidence="3 4">CCUG37673</strain>
    </source>
</reference>